<proteinExistence type="predicted"/>
<keyword evidence="4" id="KW-1185">Reference proteome</keyword>
<dbReference type="InterPro" id="IPR057270">
    <property type="entry name" value="Ycgb-like"/>
</dbReference>
<evidence type="ECO:0000259" key="1">
    <source>
        <dbReference type="Pfam" id="PF04293"/>
    </source>
</evidence>
<dbReference type="InterPro" id="IPR056174">
    <property type="entry name" value="SpoVR_N"/>
</dbReference>
<evidence type="ECO:0000313" key="3">
    <source>
        <dbReference type="EMBL" id="RQW63261.1"/>
    </source>
</evidence>
<sequence>MATKTKEAAPKNKSKMLPDGPDWTFELLDQYHTEIRRVAEHYKLDFYPNQIEIITSEQMMDAYSSIGMPINYNHWSFGKKFIQTEQGYRHGQMGLAYEIVINSDPCIAYLMEENTITMQALVMAHACYGHNSFFKGNYLFQTWTDASSIIDYLLFAKNYISKCEEKYGVKEVEEILDSCHALMNYGVDRYKRPEKISIAEEKARQEEREAYLQSQINDLWKTLPKVKEREEDQQFRFPSEPQENILYFIEKHAPLLESWQREIVRIVRKVSQYFYPQKQTQVMNEGWATFWHYTILNHMYDEGLVSDKFILEFLHSHTSVVAQPSYNSPYYSGINPYALGFAMFRDIRRICEEPTDEDKEWFPELAGSDWLEAVHFAMHNFKDESFISQYLSPKLMRDFKLFSICDDDVKNYIEVSAIHDEMGYRKIREKLAAQYNLSNLEPNIQVYNVNVRGDRSLTLQYVPHNRVPLDPSYKEVLKHMHRLWGFDVILQEKMETGRSEILATCPSKHD</sequence>
<dbReference type="Pfam" id="PF04293">
    <property type="entry name" value="SpoVR"/>
    <property type="match status" value="1"/>
</dbReference>
<dbReference type="PANTHER" id="PTHR30029">
    <property type="entry name" value="STAGE V SPORULATION PROTEIN R"/>
    <property type="match status" value="1"/>
</dbReference>
<dbReference type="EMBL" id="RJVQ01000003">
    <property type="protein sequence ID" value="RQW63261.1"/>
    <property type="molecule type" value="Genomic_DNA"/>
</dbReference>
<gene>
    <name evidence="3" type="ORF">EES38_08385</name>
</gene>
<dbReference type="RefSeq" id="WP_124936730.1">
    <property type="nucleotide sequence ID" value="NZ_RJVQ01000003.1"/>
</dbReference>
<organism evidence="3 4">
    <name type="scientific">Vibrio viridaestus</name>
    <dbReference type="NCBI Taxonomy" id="2487322"/>
    <lineage>
        <taxon>Bacteria</taxon>
        <taxon>Pseudomonadati</taxon>
        <taxon>Pseudomonadota</taxon>
        <taxon>Gammaproteobacteria</taxon>
        <taxon>Vibrionales</taxon>
        <taxon>Vibrionaceae</taxon>
        <taxon>Vibrio</taxon>
    </lineage>
</organism>
<accession>A0A3N9TG67</accession>
<dbReference type="AlphaFoldDB" id="A0A3N9TG67"/>
<feature type="domain" description="SpoVR-like C-terminal" evidence="2">
    <location>
        <begin position="442"/>
        <end position="493"/>
    </location>
</feature>
<dbReference type="InterPro" id="IPR007390">
    <property type="entry name" value="Spore_V_R"/>
</dbReference>
<comment type="caution">
    <text evidence="3">The sequence shown here is derived from an EMBL/GenBank/DDBJ whole genome shotgun (WGS) entry which is preliminary data.</text>
</comment>
<feature type="domain" description="SpoVR protein-like N-terminal" evidence="1">
    <location>
        <begin position="22"/>
        <end position="438"/>
    </location>
</feature>
<dbReference type="NCBIfam" id="NF008737">
    <property type="entry name" value="PRK11767.1"/>
    <property type="match status" value="1"/>
</dbReference>
<reference evidence="3 4" key="1">
    <citation type="submission" date="2018-11" db="EMBL/GenBank/DDBJ databases">
        <title>Vibrio LJC006 sp. nov., isolated from seawater during the bloom of the enteromorpha.</title>
        <authorList>
            <person name="Liang J."/>
        </authorList>
    </citation>
    <scope>NUCLEOTIDE SEQUENCE [LARGE SCALE GENOMIC DNA]</scope>
    <source>
        <strain evidence="3 4">LJC006</strain>
    </source>
</reference>
<dbReference type="InterPro" id="IPR057008">
    <property type="entry name" value="SpoVR-like_C"/>
</dbReference>
<name>A0A3N9TG67_9VIBR</name>
<dbReference type="OrthoDB" id="9784270at2"/>
<dbReference type="Proteomes" id="UP000281112">
    <property type="component" value="Unassembled WGS sequence"/>
</dbReference>
<evidence type="ECO:0000313" key="4">
    <source>
        <dbReference type="Proteomes" id="UP000281112"/>
    </source>
</evidence>
<protein>
    <submittedName>
        <fullName evidence="3">SpoVR family protein</fullName>
    </submittedName>
</protein>
<dbReference type="PANTHER" id="PTHR30029:SF2">
    <property type="entry name" value="STAGE V SPORULATION PROTEIN R"/>
    <property type="match status" value="1"/>
</dbReference>
<dbReference type="Pfam" id="PF24755">
    <property type="entry name" value="SpoVR_C"/>
    <property type="match status" value="1"/>
</dbReference>
<evidence type="ECO:0000259" key="2">
    <source>
        <dbReference type="Pfam" id="PF24755"/>
    </source>
</evidence>